<keyword evidence="3 5" id="KW-1133">Transmembrane helix</keyword>
<evidence type="ECO:0000256" key="5">
    <source>
        <dbReference type="SAM" id="Phobius"/>
    </source>
</evidence>
<name>A0ABS5F673_9PROT</name>
<evidence type="ECO:0000256" key="4">
    <source>
        <dbReference type="ARBA" id="ARBA00023136"/>
    </source>
</evidence>
<comment type="caution">
    <text evidence="8">The sequence shown here is derived from an EMBL/GenBank/DDBJ whole genome shotgun (WGS) entry which is preliminary data.</text>
</comment>
<keyword evidence="9" id="KW-1185">Reference proteome</keyword>
<keyword evidence="4 5" id="KW-0472">Membrane</keyword>
<protein>
    <submittedName>
        <fullName evidence="8">SulP family inorganic anion transporter</fullName>
    </submittedName>
</protein>
<dbReference type="PANTHER" id="PTHR11814">
    <property type="entry name" value="SULFATE TRANSPORTER"/>
    <property type="match status" value="1"/>
</dbReference>
<evidence type="ECO:0000313" key="8">
    <source>
        <dbReference type="EMBL" id="MBR0668044.1"/>
    </source>
</evidence>
<dbReference type="InterPro" id="IPR001902">
    <property type="entry name" value="SLC26A/SulP_fam"/>
</dbReference>
<dbReference type="InterPro" id="IPR036513">
    <property type="entry name" value="STAS_dom_sf"/>
</dbReference>
<feature type="transmembrane region" description="Helical" evidence="5">
    <location>
        <begin position="20"/>
        <end position="37"/>
    </location>
</feature>
<evidence type="ECO:0000256" key="3">
    <source>
        <dbReference type="ARBA" id="ARBA00022989"/>
    </source>
</evidence>
<feature type="transmembrane region" description="Helical" evidence="5">
    <location>
        <begin position="211"/>
        <end position="228"/>
    </location>
</feature>
<evidence type="ECO:0000256" key="2">
    <source>
        <dbReference type="ARBA" id="ARBA00022692"/>
    </source>
</evidence>
<gene>
    <name evidence="8" type="ORF">GXW71_27065</name>
</gene>
<dbReference type="Pfam" id="PF00916">
    <property type="entry name" value="Sulfate_transp"/>
    <property type="match status" value="1"/>
</dbReference>
<dbReference type="SUPFAM" id="SSF52091">
    <property type="entry name" value="SpoIIaa-like"/>
    <property type="match status" value="1"/>
</dbReference>
<accession>A0ABS5F673</accession>
<dbReference type="Pfam" id="PF13466">
    <property type="entry name" value="STAS_2"/>
    <property type="match status" value="1"/>
</dbReference>
<organism evidence="8 9">
    <name type="scientific">Plastoroseomonas hellenica</name>
    <dbReference type="NCBI Taxonomy" id="2687306"/>
    <lineage>
        <taxon>Bacteria</taxon>
        <taxon>Pseudomonadati</taxon>
        <taxon>Pseudomonadota</taxon>
        <taxon>Alphaproteobacteria</taxon>
        <taxon>Acetobacterales</taxon>
        <taxon>Acetobacteraceae</taxon>
        <taxon>Plastoroseomonas</taxon>
    </lineage>
</organism>
<dbReference type="RefSeq" id="WP_211855817.1">
    <property type="nucleotide sequence ID" value="NZ_JAAGBB010000046.1"/>
</dbReference>
<evidence type="ECO:0000256" key="1">
    <source>
        <dbReference type="ARBA" id="ARBA00004141"/>
    </source>
</evidence>
<dbReference type="InterPro" id="IPR011547">
    <property type="entry name" value="SLC26A/SulP_dom"/>
</dbReference>
<dbReference type="EMBL" id="JAAGBB010000046">
    <property type="protein sequence ID" value="MBR0668044.1"/>
    <property type="molecule type" value="Genomic_DNA"/>
</dbReference>
<feature type="domain" description="MlaB-like STAS" evidence="7">
    <location>
        <begin position="246"/>
        <end position="301"/>
    </location>
</feature>
<feature type="transmembrane region" description="Helical" evidence="5">
    <location>
        <begin position="103"/>
        <end position="125"/>
    </location>
</feature>
<evidence type="ECO:0000259" key="6">
    <source>
        <dbReference type="Pfam" id="PF00916"/>
    </source>
</evidence>
<dbReference type="InterPro" id="IPR058548">
    <property type="entry name" value="MlaB-like_STAS"/>
</dbReference>
<keyword evidence="2 5" id="KW-0812">Transmembrane</keyword>
<evidence type="ECO:0000313" key="9">
    <source>
        <dbReference type="Proteomes" id="UP001196870"/>
    </source>
</evidence>
<proteinExistence type="predicted"/>
<comment type="subcellular location">
    <subcellularLocation>
        <location evidence="1">Membrane</location>
        <topology evidence="1">Multi-pass membrane protein</topology>
    </subcellularLocation>
</comment>
<feature type="domain" description="SLC26A/SulP transporter" evidence="6">
    <location>
        <begin position="64"/>
        <end position="200"/>
    </location>
</feature>
<reference evidence="9" key="1">
    <citation type="journal article" date="2021" name="Syst. Appl. Microbiol.">
        <title>Roseomonas hellenica sp. nov., isolated from roots of wild-growing Alkanna tinctoria.</title>
        <authorList>
            <person name="Rat A."/>
            <person name="Naranjo H.D."/>
            <person name="Lebbe L."/>
            <person name="Cnockaert M."/>
            <person name="Krigas N."/>
            <person name="Grigoriadou K."/>
            <person name="Maloupa E."/>
            <person name="Willems A."/>
        </authorList>
    </citation>
    <scope>NUCLEOTIDE SEQUENCE [LARGE SCALE GENOMIC DNA]</scope>
    <source>
        <strain evidence="9">LMG 31523</strain>
    </source>
</reference>
<dbReference type="Proteomes" id="UP001196870">
    <property type="component" value="Unassembled WGS sequence"/>
</dbReference>
<sequence>MAPLRVEEESSYGVLRTLGPVLRMSATLLAAALGLPVRRVALPDDLLAALEIPGEAQFLAMLDSTLLVSAVMVAFVASAETLLSAAAVDRMHDGPRAQYDRELAAQGVGNMLCGALGALPMTGVIVRSSANVQVGAVSRLSAILHGLWILLALVLLPGLLELVPTASLAAVLVLTGVKLVEVKRLHALAGYGTGAVVTYAVTLATIVATDLLAGVLAGMAVSLALLAWRMSQPRLEIEEAPGEVRVALSGTATFLCLPALERALRRVPTHHPVRLDTSGLRYIDHACLELLQDWARGIERSTARPPAVDWDTLGARPSFAPG</sequence>
<evidence type="ECO:0000259" key="7">
    <source>
        <dbReference type="Pfam" id="PF13466"/>
    </source>
</evidence>
<feature type="transmembrane region" description="Helical" evidence="5">
    <location>
        <begin position="58"/>
        <end position="83"/>
    </location>
</feature>
<feature type="transmembrane region" description="Helical" evidence="5">
    <location>
        <begin position="187"/>
        <end position="205"/>
    </location>
</feature>